<reference evidence="3 4" key="1">
    <citation type="submission" date="2019-11" db="EMBL/GenBank/DDBJ databases">
        <authorList>
            <person name="Jiao W.-B."/>
            <person name="Schneeberger K."/>
        </authorList>
    </citation>
    <scope>NUCLEOTIDE SEQUENCE [LARGE SCALE GENOMIC DNA]</scope>
    <source>
        <strain evidence="4">cv. An-1</strain>
        <strain evidence="5">cv. C24</strain>
    </source>
</reference>
<evidence type="ECO:0000313" key="1">
    <source>
        <dbReference type="Araport" id="AT4G40011"/>
    </source>
</evidence>
<dbReference type="KEGG" id="ath:AT4G40011"/>
<evidence type="ECO:0000313" key="3">
    <source>
        <dbReference type="EMBL" id="VYS65464.1"/>
    </source>
</evidence>
<dbReference type="EMBL" id="CACSHJ010000095">
    <property type="protein sequence ID" value="CAA0398074.1"/>
    <property type="molecule type" value="Genomic_DNA"/>
</dbReference>
<sequence length="68" mass="7744">MKRQTKFNGLQVHHLVPVLVVHVFERCHVSNGPIFNNNIDGPTVSWAHKGKLVLTVSVRMSVYKYANM</sequence>
<evidence type="ECO:0000313" key="4">
    <source>
        <dbReference type="Proteomes" id="UP000426265"/>
    </source>
</evidence>
<evidence type="ECO:0000313" key="5">
    <source>
        <dbReference type="Proteomes" id="UP000434276"/>
    </source>
</evidence>
<dbReference type="RefSeq" id="NP_001119146.1">
    <property type="nucleotide sequence ID" value="NM_001125674.1"/>
</dbReference>
<proteinExistence type="predicted"/>
<dbReference type="EMBL" id="CACRSJ010000109">
    <property type="protein sequence ID" value="VYS65464.1"/>
    <property type="molecule type" value="Genomic_DNA"/>
</dbReference>
<dbReference type="OrthoDB" id="1089486at2759"/>
<organism evidence="3 4">
    <name type="scientific">Arabidopsis thaliana</name>
    <name type="common">Mouse-ear cress</name>
    <dbReference type="NCBI Taxonomy" id="3702"/>
    <lineage>
        <taxon>Eukaryota</taxon>
        <taxon>Viridiplantae</taxon>
        <taxon>Streptophyta</taxon>
        <taxon>Embryophyta</taxon>
        <taxon>Tracheophyta</taxon>
        <taxon>Spermatophyta</taxon>
        <taxon>Magnoliopsida</taxon>
        <taxon>eudicotyledons</taxon>
        <taxon>Gunneridae</taxon>
        <taxon>Pentapetalae</taxon>
        <taxon>rosids</taxon>
        <taxon>malvids</taxon>
        <taxon>Brassicales</taxon>
        <taxon>Brassicaceae</taxon>
        <taxon>Camelineae</taxon>
        <taxon>Arabidopsis</taxon>
    </lineage>
</organism>
<dbReference type="Araport" id="AT4G40011"/>
<dbReference type="GeneID" id="6240412"/>
<name>A0A654FXN5_ARATH</name>
<dbReference type="AlphaFoldDB" id="A0A654FXN5"/>
<dbReference type="Proteomes" id="UP000426265">
    <property type="component" value="Unassembled WGS sequence"/>
</dbReference>
<dbReference type="Proteomes" id="UP000434276">
    <property type="component" value="Unassembled WGS sequence"/>
</dbReference>
<gene>
    <name evidence="1" type="ordered locus">At4g40011</name>
    <name evidence="3" type="ORF">AN1_LOCUS20871</name>
    <name evidence="2" type="ORF">C24_LOCUS20768</name>
</gene>
<evidence type="ECO:0000313" key="2">
    <source>
        <dbReference type="EMBL" id="CAA0398074.1"/>
    </source>
</evidence>
<protein>
    <submittedName>
        <fullName evidence="3">Uncharacterized protein</fullName>
    </submittedName>
</protein>
<dbReference type="ExpressionAtlas" id="A0A654FXN5">
    <property type="expression patterns" value="baseline and differential"/>
</dbReference>
<accession>A0A654FXN5</accession>